<evidence type="ECO:0000313" key="2">
    <source>
        <dbReference type="EMBL" id="OGJ01103.1"/>
    </source>
</evidence>
<dbReference type="Proteomes" id="UP000177693">
    <property type="component" value="Unassembled WGS sequence"/>
</dbReference>
<organism evidence="2 3">
    <name type="scientific">Candidatus Nomurabacteria bacterium RIFCSPLOWO2_02_FULL_40_67</name>
    <dbReference type="NCBI Taxonomy" id="1801787"/>
    <lineage>
        <taxon>Bacteria</taxon>
        <taxon>Candidatus Nomuraibacteriota</taxon>
    </lineage>
</organism>
<keyword evidence="1" id="KW-0472">Membrane</keyword>
<protein>
    <submittedName>
        <fullName evidence="2">Uncharacterized protein</fullName>
    </submittedName>
</protein>
<dbReference type="AlphaFoldDB" id="A0A1F6Y3Z8"/>
<keyword evidence="1" id="KW-0812">Transmembrane</keyword>
<name>A0A1F6Y3Z8_9BACT</name>
<proteinExistence type="predicted"/>
<dbReference type="EMBL" id="MFVL01000023">
    <property type="protein sequence ID" value="OGJ01103.1"/>
    <property type="molecule type" value="Genomic_DNA"/>
</dbReference>
<gene>
    <name evidence="2" type="ORF">A3I23_02335</name>
</gene>
<keyword evidence="1" id="KW-1133">Transmembrane helix</keyword>
<reference evidence="2 3" key="1">
    <citation type="journal article" date="2016" name="Nat. Commun.">
        <title>Thousands of microbial genomes shed light on interconnected biogeochemical processes in an aquifer system.</title>
        <authorList>
            <person name="Anantharaman K."/>
            <person name="Brown C.T."/>
            <person name="Hug L.A."/>
            <person name="Sharon I."/>
            <person name="Castelle C.J."/>
            <person name="Probst A.J."/>
            <person name="Thomas B.C."/>
            <person name="Singh A."/>
            <person name="Wilkins M.J."/>
            <person name="Karaoz U."/>
            <person name="Brodie E.L."/>
            <person name="Williams K.H."/>
            <person name="Hubbard S.S."/>
            <person name="Banfield J.F."/>
        </authorList>
    </citation>
    <scope>NUCLEOTIDE SEQUENCE [LARGE SCALE GENOMIC DNA]</scope>
</reference>
<sequence length="72" mass="8311">MILKQNRNSYNIPSSIQEELFNYATKTGTLKLFDPKKVILMCVLIPFSPLFLIFGLLSLHLAIFKKSHNFSH</sequence>
<comment type="caution">
    <text evidence="2">The sequence shown here is derived from an EMBL/GenBank/DDBJ whole genome shotgun (WGS) entry which is preliminary data.</text>
</comment>
<evidence type="ECO:0000256" key="1">
    <source>
        <dbReference type="SAM" id="Phobius"/>
    </source>
</evidence>
<evidence type="ECO:0000313" key="3">
    <source>
        <dbReference type="Proteomes" id="UP000177693"/>
    </source>
</evidence>
<accession>A0A1F6Y3Z8</accession>
<feature type="transmembrane region" description="Helical" evidence="1">
    <location>
        <begin position="38"/>
        <end position="64"/>
    </location>
</feature>